<reference evidence="1" key="1">
    <citation type="submission" date="2003-07" db="EMBL/GenBank/DDBJ databases">
        <title>NEDO human cDNA sequencing project.</title>
        <authorList>
            <person name="Tanigami A."/>
            <person name="Fujiwara T."/>
            <person name="Shibahara T."/>
            <person name="Goto Y."/>
            <person name="Hirao M."/>
            <person name="Shimizu F."/>
            <person name="Wakebe H."/>
            <person name="Ono T."/>
            <person name="Hishigaki H."/>
            <person name="Watanabe T."/>
            <person name="Ozaki K."/>
            <person name="Sugiyama T."/>
            <person name="Irie R."/>
            <person name="Otsuki T."/>
            <person name="Sato H."/>
            <person name="Wakamatsu A."/>
            <person name="Ishii S."/>
            <person name="Yamamoto J."/>
            <person name="Isono Y."/>
            <person name="Kawai-Hio Y."/>
            <person name="Saito K."/>
            <person name="Nishikawa T."/>
            <person name="Kimura K."/>
            <person name="Yamashita H."/>
            <person name="Matsuo K."/>
            <person name="Nakamura Y."/>
            <person name="Sekine M."/>
            <person name="Kikuchi H."/>
            <person name="Kanda K."/>
            <person name="Wagatsuma M."/>
            <person name="Murakawa K."/>
            <person name="Kanehori K."/>
            <person name="Takahashi-Fujii A."/>
            <person name="Oshima A."/>
            <person name="Sugiyama A."/>
            <person name="Kawakami B."/>
            <person name="Suzuki Y."/>
            <person name="Sugano S."/>
            <person name="Nagahari K."/>
            <person name="Masuho Y."/>
            <person name="Nagai K."/>
            <person name="Isogai T."/>
        </authorList>
    </citation>
    <scope>NUCLEOTIDE SEQUENCE</scope>
    <source>
        <tissue evidence="1">Corpus callosum</tissue>
    </source>
</reference>
<protein>
    <submittedName>
        <fullName evidence="1">cDNA FLJ45240 fis, clone BRCOC2002777</fullName>
    </submittedName>
</protein>
<proteinExistence type="evidence at transcript level"/>
<organism evidence="1">
    <name type="scientific">Homo sapiens</name>
    <name type="common">Human</name>
    <dbReference type="NCBI Taxonomy" id="9606"/>
    <lineage>
        <taxon>Eukaryota</taxon>
        <taxon>Metazoa</taxon>
        <taxon>Chordata</taxon>
        <taxon>Craniata</taxon>
        <taxon>Vertebrata</taxon>
        <taxon>Euteleostomi</taxon>
        <taxon>Mammalia</taxon>
        <taxon>Eutheria</taxon>
        <taxon>Euarchontoglires</taxon>
        <taxon>Primates</taxon>
        <taxon>Haplorrhini</taxon>
        <taxon>Catarrhini</taxon>
        <taxon>Hominidae</taxon>
        <taxon>Homo</taxon>
    </lineage>
</organism>
<accession>Q6ZSS8</accession>
<sequence length="202" mass="22759">MKAVCKWRLMLMGHREYKGWPVFPRRQSSHGGLYLCMPQDQSPETMETLGPWPCLGLDKLKQLFLGLWPCSPKTNILYLVAEYSNPGPARGHGSLQGEADSQICWQMTPILTFSMGDACPEEQDPEGRFVARLPSSFHLSRLPFLHKDDDGNKMTGVMPGTKVLILPPTATFLSFTLARNNHEGWVCFGKCLSLYLNDKELN</sequence>
<name>Q6ZSS8_HUMAN</name>
<evidence type="ECO:0000313" key="1">
    <source>
        <dbReference type="EMBL" id="BAC86868.1"/>
    </source>
</evidence>
<dbReference type="EMBL" id="AK127175">
    <property type="protein sequence ID" value="BAC86868.1"/>
    <property type="molecule type" value="mRNA"/>
</dbReference>
<dbReference type="AlphaFoldDB" id="Q6ZSS8"/>